<organism evidence="1 3">
    <name type="scientific">Morella rubra</name>
    <name type="common">Chinese bayberry</name>
    <dbReference type="NCBI Taxonomy" id="262757"/>
    <lineage>
        <taxon>Eukaryota</taxon>
        <taxon>Viridiplantae</taxon>
        <taxon>Streptophyta</taxon>
        <taxon>Embryophyta</taxon>
        <taxon>Tracheophyta</taxon>
        <taxon>Spermatophyta</taxon>
        <taxon>Magnoliopsida</taxon>
        <taxon>eudicotyledons</taxon>
        <taxon>Gunneridae</taxon>
        <taxon>Pentapetalae</taxon>
        <taxon>rosids</taxon>
        <taxon>fabids</taxon>
        <taxon>Fagales</taxon>
        <taxon>Myricaceae</taxon>
        <taxon>Morella</taxon>
    </lineage>
</organism>
<accession>A0A6A1WBW3</accession>
<proteinExistence type="predicted"/>
<evidence type="ECO:0000313" key="3">
    <source>
        <dbReference type="Proteomes" id="UP000516437"/>
    </source>
</evidence>
<gene>
    <name evidence="1" type="ORF">CJ030_MR2G022273</name>
    <name evidence="2" type="ORF">CJ030_MR2G022274</name>
</gene>
<dbReference type="EMBL" id="RXIC02000020">
    <property type="protein sequence ID" value="KAB1222783.1"/>
    <property type="molecule type" value="Genomic_DNA"/>
</dbReference>
<protein>
    <submittedName>
        <fullName evidence="1">Uncharacterized protein</fullName>
    </submittedName>
</protein>
<dbReference type="Proteomes" id="UP000516437">
    <property type="component" value="Chromosome 2"/>
</dbReference>
<reference evidence="1" key="1">
    <citation type="submission" date="2018-07" db="EMBL/GenBank/DDBJ databases">
        <authorList>
            <person name="Gao Z.-S."/>
            <person name="Jia H.-M."/>
            <person name="Jia H.-J."/>
            <person name="Cai Q.-L."/>
            <person name="Wang Y."/>
            <person name="Zhao H.-B."/>
        </authorList>
    </citation>
    <scope>NUCLEOTIDE SEQUENCE</scope>
    <source>
        <tissue evidence="1">Leaves</tissue>
    </source>
</reference>
<name>A0A6A1WBW3_9ROSI</name>
<reference evidence="1 3" key="2">
    <citation type="journal article" date="2019" name="Plant Biotechnol. J.">
        <title>The red bayberry genome and genetic basis of sex determination.</title>
        <authorList>
            <person name="Jia H.M."/>
            <person name="Jia H.J."/>
            <person name="Cai Q.L."/>
            <person name="Wang Y."/>
            <person name="Zhao H.B."/>
            <person name="Yang W.F."/>
            <person name="Wang G.Y."/>
            <person name="Li Y.H."/>
            <person name="Zhan D.L."/>
            <person name="Shen Y.T."/>
            <person name="Niu Q.F."/>
            <person name="Chang L."/>
            <person name="Qiu J."/>
            <person name="Zhao L."/>
            <person name="Xie H.B."/>
            <person name="Fu W.Y."/>
            <person name="Jin J."/>
            <person name="Li X.W."/>
            <person name="Jiao Y."/>
            <person name="Zhou C.C."/>
            <person name="Tu T."/>
            <person name="Chai C.Y."/>
            <person name="Gao J.L."/>
            <person name="Fan L.J."/>
            <person name="van de Weg E."/>
            <person name="Wang J.Y."/>
            <person name="Gao Z.S."/>
        </authorList>
    </citation>
    <scope>NUCLEOTIDE SEQUENCE [LARGE SCALE GENOMIC DNA]</scope>
    <source>
        <tissue evidence="1">Leaves</tissue>
    </source>
</reference>
<dbReference type="AlphaFoldDB" id="A0A6A1WBW3"/>
<sequence length="158" mass="17340">MTCHGSSHDSSSSALACPMALSAPMSATLGHMPQHGLEKVYKEMMQADSRRVKDRFASTTTWPLAMAMPEEVHGEIVLGGSHDGVGEIGSTTKRPLEATRHVEAHGGVSSKESTRSWEHFCVTTYKVEWQQRRATTATTNSNQIPYRVSHPYIAESLI</sequence>
<reference evidence="1" key="3">
    <citation type="submission" date="2019-09" db="EMBL/GenBank/DDBJ databases">
        <authorList>
            <person name="Gao Z."/>
        </authorList>
    </citation>
    <scope>NUCLEOTIDE SEQUENCE</scope>
    <source>
        <tissue evidence="1">Leaves</tissue>
    </source>
</reference>
<keyword evidence="3" id="KW-1185">Reference proteome</keyword>
<dbReference type="EMBL" id="RXIC02000020">
    <property type="protein sequence ID" value="KAB1222782.1"/>
    <property type="molecule type" value="Genomic_DNA"/>
</dbReference>
<evidence type="ECO:0000313" key="2">
    <source>
        <dbReference type="EMBL" id="KAB1222783.1"/>
    </source>
</evidence>
<evidence type="ECO:0000313" key="1">
    <source>
        <dbReference type="EMBL" id="KAB1222782.1"/>
    </source>
</evidence>
<comment type="caution">
    <text evidence="1">The sequence shown here is derived from an EMBL/GenBank/DDBJ whole genome shotgun (WGS) entry which is preliminary data.</text>
</comment>